<evidence type="ECO:0000256" key="1">
    <source>
        <dbReference type="PROSITE-ProRule" id="PRU00176"/>
    </source>
</evidence>
<feature type="compositionally biased region" description="Polar residues" evidence="2">
    <location>
        <begin position="16"/>
        <end position="25"/>
    </location>
</feature>
<keyword evidence="1" id="KW-0694">RNA-binding</keyword>
<dbReference type="PANTHER" id="PTHR14738:SF32">
    <property type="entry name" value="RNA BINDING (RRM_RBD_RNP MOTIFS) FAMILY PROTEIN"/>
    <property type="match status" value="1"/>
</dbReference>
<feature type="domain" description="RRM" evidence="3">
    <location>
        <begin position="81"/>
        <end position="152"/>
    </location>
</feature>
<protein>
    <recommendedName>
        <fullName evidence="3">RRM domain-containing protein</fullName>
    </recommendedName>
</protein>
<evidence type="ECO:0000259" key="3">
    <source>
        <dbReference type="PROSITE" id="PS50102"/>
    </source>
</evidence>
<dbReference type="Pfam" id="PF00076">
    <property type="entry name" value="RRM_1"/>
    <property type="match status" value="1"/>
</dbReference>
<dbReference type="PANTHER" id="PTHR14738">
    <property type="entry name" value="ZINC FINGER CCCH DOMAIN-CONTAINING PROTEIN 14"/>
    <property type="match status" value="1"/>
</dbReference>
<dbReference type="Gene3D" id="3.30.70.330">
    <property type="match status" value="1"/>
</dbReference>
<feature type="region of interest" description="Disordered" evidence="2">
    <location>
        <begin position="54"/>
        <end position="78"/>
    </location>
</feature>
<dbReference type="PROSITE" id="PS50102">
    <property type="entry name" value="RRM"/>
    <property type="match status" value="1"/>
</dbReference>
<reference evidence="4 5" key="1">
    <citation type="journal article" date="2023" name="Hortic Res">
        <title>The complete reference genome for grapevine (Vitis vinifera L.) genetics and breeding.</title>
        <authorList>
            <person name="Shi X."/>
            <person name="Cao S."/>
            <person name="Wang X."/>
            <person name="Huang S."/>
            <person name="Wang Y."/>
            <person name="Liu Z."/>
            <person name="Liu W."/>
            <person name="Leng X."/>
            <person name="Peng Y."/>
            <person name="Wang N."/>
            <person name="Wang Y."/>
            <person name="Ma Z."/>
            <person name="Xu X."/>
            <person name="Zhang F."/>
            <person name="Xue H."/>
            <person name="Zhong H."/>
            <person name="Wang Y."/>
            <person name="Zhang K."/>
            <person name="Velt A."/>
            <person name="Avia K."/>
            <person name="Holtgrawe D."/>
            <person name="Grimplet J."/>
            <person name="Matus J.T."/>
            <person name="Ware D."/>
            <person name="Wu X."/>
            <person name="Wang H."/>
            <person name="Liu C."/>
            <person name="Fang Y."/>
            <person name="Rustenholz C."/>
            <person name="Cheng Z."/>
            <person name="Xiao H."/>
            <person name="Zhou Y."/>
        </authorList>
    </citation>
    <scope>NUCLEOTIDE SEQUENCE [LARGE SCALE GENOMIC DNA]</scope>
    <source>
        <strain evidence="5">cv. Pinot noir / PN40024</strain>
        <tissue evidence="4">Leaf</tissue>
    </source>
</reference>
<proteinExistence type="predicted"/>
<organism evidence="4 5">
    <name type="scientific">Vitis vinifera</name>
    <name type="common">Grape</name>
    <dbReference type="NCBI Taxonomy" id="29760"/>
    <lineage>
        <taxon>Eukaryota</taxon>
        <taxon>Viridiplantae</taxon>
        <taxon>Streptophyta</taxon>
        <taxon>Embryophyta</taxon>
        <taxon>Tracheophyta</taxon>
        <taxon>Spermatophyta</taxon>
        <taxon>Magnoliopsida</taxon>
        <taxon>eudicotyledons</taxon>
        <taxon>Gunneridae</taxon>
        <taxon>Pentapetalae</taxon>
        <taxon>rosids</taxon>
        <taxon>Vitales</taxon>
        <taxon>Vitaceae</taxon>
        <taxon>Viteae</taxon>
        <taxon>Vitis</taxon>
    </lineage>
</organism>
<evidence type="ECO:0000313" key="4">
    <source>
        <dbReference type="EMBL" id="WJZ87696.1"/>
    </source>
</evidence>
<dbReference type="InterPro" id="IPR040366">
    <property type="entry name" value="Nab2/ZC3H14"/>
</dbReference>
<dbReference type="SUPFAM" id="SSF54928">
    <property type="entry name" value="RNA-binding domain, RBD"/>
    <property type="match status" value="1"/>
</dbReference>
<evidence type="ECO:0000256" key="2">
    <source>
        <dbReference type="SAM" id="MobiDB-lite"/>
    </source>
</evidence>
<feature type="region of interest" description="Disordered" evidence="2">
    <location>
        <begin position="1"/>
        <end position="25"/>
    </location>
</feature>
<accession>A0ABY9BY23</accession>
<dbReference type="EMBL" id="CP126652">
    <property type="protein sequence ID" value="WJZ87696.1"/>
    <property type="molecule type" value="Genomic_DNA"/>
</dbReference>
<dbReference type="InterPro" id="IPR000504">
    <property type="entry name" value="RRM_dom"/>
</dbReference>
<evidence type="ECO:0000313" key="5">
    <source>
        <dbReference type="Proteomes" id="UP001227230"/>
    </source>
</evidence>
<keyword evidence="5" id="KW-1185">Reference proteome</keyword>
<dbReference type="InterPro" id="IPR012677">
    <property type="entry name" value="Nucleotide-bd_a/b_plait_sf"/>
</dbReference>
<dbReference type="SMART" id="SM00360">
    <property type="entry name" value="RRM"/>
    <property type="match status" value="1"/>
</dbReference>
<name>A0ABY9BY23_VITVI</name>
<dbReference type="InterPro" id="IPR035979">
    <property type="entry name" value="RBD_domain_sf"/>
</dbReference>
<gene>
    <name evidence="4" type="ORF">VitviT2T_007060</name>
</gene>
<sequence length="203" mass="22718">MVQHSVAKNADEGMRTMQSKDQGQLSALANTSRKIVNISVSVNTWKPAHYQRLREVEEEDGQKPVRGNETGTGKSEGADSRTIFVNNVHFTATKVSLSRHFNEFGEVVKVIIVTDAATRQPKGSDYVEFMRKEAARHALSLDGTSFMSRILKDQDFYSQSRYSFVDQSRGQISSGFRYTGYGSAGCHSRLVHSRHGFYPRGFG</sequence>
<dbReference type="Proteomes" id="UP001227230">
    <property type="component" value="Chromosome 5"/>
</dbReference>